<dbReference type="PROSITE" id="PS50280">
    <property type="entry name" value="SET"/>
    <property type="match status" value="1"/>
</dbReference>
<dbReference type="InterPro" id="IPR001214">
    <property type="entry name" value="SET_dom"/>
</dbReference>
<evidence type="ECO:0000259" key="1">
    <source>
        <dbReference type="PROSITE" id="PS50280"/>
    </source>
</evidence>
<gene>
    <name evidence="2" type="ORF">NAF29_10810</name>
</gene>
<comment type="caution">
    <text evidence="2">The sequence shown here is derived from an EMBL/GenBank/DDBJ whole genome shotgun (WGS) entry which is preliminary data.</text>
</comment>
<accession>A0AA42B7J0</accession>
<evidence type="ECO:0000313" key="3">
    <source>
        <dbReference type="Proteomes" id="UP001165393"/>
    </source>
</evidence>
<dbReference type="Proteomes" id="UP001165393">
    <property type="component" value="Unassembled WGS sequence"/>
</dbReference>
<dbReference type="SUPFAM" id="SSF82199">
    <property type="entry name" value="SET domain"/>
    <property type="match status" value="1"/>
</dbReference>
<sequence length="152" mass="17335">MKDKTQDLDFVKAATLDTIANTEITPSSLHGFGLHATAVISAQTVLCELDGQVISIEHYQAIEAQIGPVIGEYRKYMFMECNYLDPQTLLARNFRTKYSYINHSRTPNTELRYDPIRVVALRDIAVGEELTIDYRKEQLSDDYLTNPAKQFL</sequence>
<name>A0AA42B7J0_9GAMM</name>
<evidence type="ECO:0000313" key="2">
    <source>
        <dbReference type="EMBL" id="MCM2680155.1"/>
    </source>
</evidence>
<feature type="domain" description="SET" evidence="1">
    <location>
        <begin position="20"/>
        <end position="135"/>
    </location>
</feature>
<dbReference type="AlphaFoldDB" id="A0AA42B7J0"/>
<keyword evidence="3" id="KW-1185">Reference proteome</keyword>
<dbReference type="CDD" id="cd08161">
    <property type="entry name" value="SET"/>
    <property type="match status" value="1"/>
</dbReference>
<dbReference type="InterPro" id="IPR046341">
    <property type="entry name" value="SET_dom_sf"/>
</dbReference>
<dbReference type="RefSeq" id="WP_251261576.1">
    <property type="nucleotide sequence ID" value="NZ_JAMQGP010000004.1"/>
</dbReference>
<reference evidence="2 3" key="1">
    <citation type="journal article" date="2013" name="Antonie Van Leeuwenhoek">
        <title>Echinimonas agarilytica gen. nov., sp. nov., a new gammaproteobacterium isolated from the sea urchin Strongylocentrotus intermedius.</title>
        <authorList>
            <person name="Nedashkovskaya O.I."/>
            <person name="Stenkova A.M."/>
            <person name="Zhukova N.V."/>
            <person name="Van Trappen S."/>
            <person name="Lee J.S."/>
            <person name="Kim S.B."/>
        </authorList>
    </citation>
    <scope>NUCLEOTIDE SEQUENCE [LARGE SCALE GENOMIC DNA]</scope>
    <source>
        <strain evidence="2 3">KMM 6351</strain>
    </source>
</reference>
<dbReference type="EMBL" id="JAMQGP010000004">
    <property type="protein sequence ID" value="MCM2680155.1"/>
    <property type="molecule type" value="Genomic_DNA"/>
</dbReference>
<dbReference type="Pfam" id="PF00856">
    <property type="entry name" value="SET"/>
    <property type="match status" value="1"/>
</dbReference>
<dbReference type="SMART" id="SM00317">
    <property type="entry name" value="SET"/>
    <property type="match status" value="1"/>
</dbReference>
<organism evidence="2 3">
    <name type="scientific">Echinimonas agarilytica</name>
    <dbReference type="NCBI Taxonomy" id="1215918"/>
    <lineage>
        <taxon>Bacteria</taxon>
        <taxon>Pseudomonadati</taxon>
        <taxon>Pseudomonadota</taxon>
        <taxon>Gammaproteobacteria</taxon>
        <taxon>Alteromonadales</taxon>
        <taxon>Echinimonadaceae</taxon>
        <taxon>Echinimonas</taxon>
    </lineage>
</organism>
<proteinExistence type="predicted"/>
<protein>
    <submittedName>
        <fullName evidence="2">SET domain-containing protein</fullName>
    </submittedName>
</protein>
<dbReference type="Gene3D" id="2.170.270.10">
    <property type="entry name" value="SET domain"/>
    <property type="match status" value="1"/>
</dbReference>